<keyword evidence="2" id="KW-1185">Reference proteome</keyword>
<reference evidence="2" key="1">
    <citation type="journal article" date="2019" name="Int. J. Syst. Evol. Microbiol.">
        <title>The Global Catalogue of Microorganisms (GCM) 10K type strain sequencing project: providing services to taxonomists for standard genome sequencing and annotation.</title>
        <authorList>
            <consortium name="The Broad Institute Genomics Platform"/>
            <consortium name="The Broad Institute Genome Sequencing Center for Infectious Disease"/>
            <person name="Wu L."/>
            <person name="Ma J."/>
        </authorList>
    </citation>
    <scope>NUCLEOTIDE SEQUENCE [LARGE SCALE GENOMIC DNA]</scope>
    <source>
        <strain evidence="2">CCUG 59778</strain>
    </source>
</reference>
<proteinExistence type="predicted"/>
<dbReference type="Proteomes" id="UP001596157">
    <property type="component" value="Unassembled WGS sequence"/>
</dbReference>
<comment type="caution">
    <text evidence="1">The sequence shown here is derived from an EMBL/GenBank/DDBJ whole genome shotgun (WGS) entry which is preliminary data.</text>
</comment>
<evidence type="ECO:0008006" key="3">
    <source>
        <dbReference type="Google" id="ProtNLM"/>
    </source>
</evidence>
<gene>
    <name evidence="1" type="ORF">ACFPM7_24280</name>
</gene>
<dbReference type="EMBL" id="JBHSKF010000015">
    <property type="protein sequence ID" value="MFC5290186.1"/>
    <property type="molecule type" value="Genomic_DNA"/>
</dbReference>
<evidence type="ECO:0000313" key="1">
    <source>
        <dbReference type="EMBL" id="MFC5290186.1"/>
    </source>
</evidence>
<dbReference type="RefSeq" id="WP_378250068.1">
    <property type="nucleotide sequence ID" value="NZ_JBHSKF010000015.1"/>
</dbReference>
<sequence>MTTTARSLAGPAHAPVWCGDELTWLDRPAERLRTARLTDGAVRPIAAFALDGTPLSALPTRAGWLIATPAGVHHLRRDGLVTPTPWPAADLLTCDPGGRLWLNTQHGLLAADLAGRLRVITTDPTLALAWHPDTTTLYRATPAGIDAHPFDLPNGTVGPPTRISDDRAAALAVDTTGQLWAAVDTGIRCVGAACLTVPTPPPTGCCFTAGSLLVSTAAGLHAYDLGTGGHPAVRLQSHRLGG</sequence>
<dbReference type="SUPFAM" id="SSF63829">
    <property type="entry name" value="Calcium-dependent phosphotriesterase"/>
    <property type="match status" value="1"/>
</dbReference>
<accession>A0ABW0ETV4</accession>
<name>A0ABW0ETV4_9PSEU</name>
<dbReference type="InterPro" id="IPR011042">
    <property type="entry name" value="6-blade_b-propeller_TolB-like"/>
</dbReference>
<dbReference type="Gene3D" id="2.120.10.30">
    <property type="entry name" value="TolB, C-terminal domain"/>
    <property type="match status" value="1"/>
</dbReference>
<organism evidence="1 2">
    <name type="scientific">Actinokineospora guangxiensis</name>
    <dbReference type="NCBI Taxonomy" id="1490288"/>
    <lineage>
        <taxon>Bacteria</taxon>
        <taxon>Bacillati</taxon>
        <taxon>Actinomycetota</taxon>
        <taxon>Actinomycetes</taxon>
        <taxon>Pseudonocardiales</taxon>
        <taxon>Pseudonocardiaceae</taxon>
        <taxon>Actinokineospora</taxon>
    </lineage>
</organism>
<protein>
    <recommendedName>
        <fullName evidence="3">Sugar lactone lactonase YvrE</fullName>
    </recommendedName>
</protein>
<evidence type="ECO:0000313" key="2">
    <source>
        <dbReference type="Proteomes" id="UP001596157"/>
    </source>
</evidence>